<evidence type="ECO:0000256" key="5">
    <source>
        <dbReference type="ARBA" id="ARBA00023242"/>
    </source>
</evidence>
<keyword evidence="5" id="KW-0539">Nucleus</keyword>
<dbReference type="GO" id="GO:0000981">
    <property type="term" value="F:DNA-binding transcription factor activity, RNA polymerase II-specific"/>
    <property type="evidence" value="ECO:0007669"/>
    <property type="project" value="TreeGrafter"/>
</dbReference>
<feature type="region of interest" description="Disordered" evidence="7">
    <location>
        <begin position="1"/>
        <end position="158"/>
    </location>
</feature>
<dbReference type="GO" id="GO:0000122">
    <property type="term" value="P:negative regulation of transcription by RNA polymerase II"/>
    <property type="evidence" value="ECO:0007669"/>
    <property type="project" value="TreeGrafter"/>
</dbReference>
<dbReference type="CDD" id="cd00202">
    <property type="entry name" value="ZnF_GATA"/>
    <property type="match status" value="2"/>
</dbReference>
<dbReference type="PRINTS" id="PR00619">
    <property type="entry name" value="GATAZNFINGER"/>
</dbReference>
<dbReference type="InterPro" id="IPR000679">
    <property type="entry name" value="Znf_GATA"/>
</dbReference>
<dbReference type="GO" id="GO:0000978">
    <property type="term" value="F:RNA polymerase II cis-regulatory region sequence-specific DNA binding"/>
    <property type="evidence" value="ECO:0007669"/>
    <property type="project" value="TreeGrafter"/>
</dbReference>
<organism evidence="9 10">
    <name type="scientific">Mycena metata</name>
    <dbReference type="NCBI Taxonomy" id="1033252"/>
    <lineage>
        <taxon>Eukaryota</taxon>
        <taxon>Fungi</taxon>
        <taxon>Dikarya</taxon>
        <taxon>Basidiomycota</taxon>
        <taxon>Agaricomycotina</taxon>
        <taxon>Agaricomycetes</taxon>
        <taxon>Agaricomycetidae</taxon>
        <taxon>Agaricales</taxon>
        <taxon>Marasmiineae</taxon>
        <taxon>Mycenaceae</taxon>
        <taxon>Mycena</taxon>
    </lineage>
</organism>
<evidence type="ECO:0000256" key="2">
    <source>
        <dbReference type="ARBA" id="ARBA00022723"/>
    </source>
</evidence>
<dbReference type="Gene3D" id="3.30.50.10">
    <property type="entry name" value="Erythroid Transcription Factor GATA-1, subunit A"/>
    <property type="match status" value="2"/>
</dbReference>
<proteinExistence type="predicted"/>
<dbReference type="PANTHER" id="PTHR10071">
    <property type="entry name" value="TRANSCRIPTION FACTOR GATA FAMILY MEMBER"/>
    <property type="match status" value="1"/>
</dbReference>
<feature type="compositionally biased region" description="Low complexity" evidence="7">
    <location>
        <begin position="293"/>
        <end position="326"/>
    </location>
</feature>
<comment type="subcellular location">
    <subcellularLocation>
        <location evidence="1">Nucleus</location>
    </subcellularLocation>
</comment>
<feature type="compositionally biased region" description="Low complexity" evidence="7">
    <location>
        <begin position="207"/>
        <end position="223"/>
    </location>
</feature>
<feature type="compositionally biased region" description="Polar residues" evidence="7">
    <location>
        <begin position="237"/>
        <end position="251"/>
    </location>
</feature>
<evidence type="ECO:0000256" key="1">
    <source>
        <dbReference type="ARBA" id="ARBA00004123"/>
    </source>
</evidence>
<keyword evidence="10" id="KW-1185">Reference proteome</keyword>
<dbReference type="GO" id="GO:0005634">
    <property type="term" value="C:nucleus"/>
    <property type="evidence" value="ECO:0007669"/>
    <property type="project" value="UniProtKB-SubCell"/>
</dbReference>
<feature type="region of interest" description="Disordered" evidence="7">
    <location>
        <begin position="293"/>
        <end position="335"/>
    </location>
</feature>
<evidence type="ECO:0000256" key="7">
    <source>
        <dbReference type="SAM" id="MobiDB-lite"/>
    </source>
</evidence>
<dbReference type="PROSITE" id="PS50114">
    <property type="entry name" value="GATA_ZN_FINGER_2"/>
    <property type="match status" value="2"/>
</dbReference>
<dbReference type="PANTHER" id="PTHR10071:SF281">
    <property type="entry name" value="BOX A-BINDING FACTOR-RELATED"/>
    <property type="match status" value="1"/>
</dbReference>
<accession>A0AAD7K7A3</accession>
<sequence length="394" mass="43290">MSLHEADFPSPVSRSRTVSPAQNLPKTTSSAYPSREWEKDNDTLPSPGLRLRDVPLYSHSRTEDSHAMEVANGDPSRPDASNREKEHLTLPSLREFSPYSHSRAVPLSLPIPDRDDPRPSPSNPDPRIDLSSLIPMNTAPEPGSSRGQPSHNENDWPRYPYHREGEYAWLPPPHWSSPHTHAPYQTQYVSYYPPAPAYPLHPAFPSTSTSNNAISSAPSASTSTRRRAATTRSANNGTQKTCSHCNTTSTPLWRRDPATQRPLCNACGLYQQQRNTPRPRALIDFDNAADSSASASASAAPGSNNNNLGSNNLSNNLSNNNLSSQDADADDTRPRCAHCQTRTTSVWRRGKDGERVCNACGVYARLHNTPRPLGLAGRNGGRVRPRTKRVKVVG</sequence>
<dbReference type="EMBL" id="JARKIB010000005">
    <property type="protein sequence ID" value="KAJ7779842.1"/>
    <property type="molecule type" value="Genomic_DNA"/>
</dbReference>
<keyword evidence="4" id="KW-0862">Zinc</keyword>
<dbReference type="InterPro" id="IPR013088">
    <property type="entry name" value="Znf_NHR/GATA"/>
</dbReference>
<evidence type="ECO:0000313" key="10">
    <source>
        <dbReference type="Proteomes" id="UP001215598"/>
    </source>
</evidence>
<feature type="compositionally biased region" description="Basic and acidic residues" evidence="7">
    <location>
        <begin position="76"/>
        <end position="88"/>
    </location>
</feature>
<feature type="domain" description="GATA-type" evidence="8">
    <location>
        <begin position="236"/>
        <end position="279"/>
    </location>
</feature>
<dbReference type="PROSITE" id="PS00344">
    <property type="entry name" value="GATA_ZN_FINGER_1"/>
    <property type="match status" value="1"/>
</dbReference>
<dbReference type="GO" id="GO:0008270">
    <property type="term" value="F:zinc ion binding"/>
    <property type="evidence" value="ECO:0007669"/>
    <property type="project" value="UniProtKB-KW"/>
</dbReference>
<evidence type="ECO:0000259" key="8">
    <source>
        <dbReference type="PROSITE" id="PS50114"/>
    </source>
</evidence>
<evidence type="ECO:0000313" key="9">
    <source>
        <dbReference type="EMBL" id="KAJ7779842.1"/>
    </source>
</evidence>
<name>A0AAD7K7A3_9AGAR</name>
<dbReference type="AlphaFoldDB" id="A0AAD7K7A3"/>
<gene>
    <name evidence="9" type="ORF">B0H16DRAFT_1683129</name>
</gene>
<dbReference type="SUPFAM" id="SSF57716">
    <property type="entry name" value="Glucocorticoid receptor-like (DNA-binding domain)"/>
    <property type="match status" value="2"/>
</dbReference>
<keyword evidence="2" id="KW-0479">Metal-binding</keyword>
<protein>
    <recommendedName>
        <fullName evidence="8">GATA-type domain-containing protein</fullName>
    </recommendedName>
</protein>
<reference evidence="9" key="1">
    <citation type="submission" date="2023-03" db="EMBL/GenBank/DDBJ databases">
        <title>Massive genome expansion in bonnet fungi (Mycena s.s.) driven by repeated elements and novel gene families across ecological guilds.</title>
        <authorList>
            <consortium name="Lawrence Berkeley National Laboratory"/>
            <person name="Harder C.B."/>
            <person name="Miyauchi S."/>
            <person name="Viragh M."/>
            <person name="Kuo A."/>
            <person name="Thoen E."/>
            <person name="Andreopoulos B."/>
            <person name="Lu D."/>
            <person name="Skrede I."/>
            <person name="Drula E."/>
            <person name="Henrissat B."/>
            <person name="Morin E."/>
            <person name="Kohler A."/>
            <person name="Barry K."/>
            <person name="LaButti K."/>
            <person name="Morin E."/>
            <person name="Salamov A."/>
            <person name="Lipzen A."/>
            <person name="Mereny Z."/>
            <person name="Hegedus B."/>
            <person name="Baldrian P."/>
            <person name="Stursova M."/>
            <person name="Weitz H."/>
            <person name="Taylor A."/>
            <person name="Grigoriev I.V."/>
            <person name="Nagy L.G."/>
            <person name="Martin F."/>
            <person name="Kauserud H."/>
        </authorList>
    </citation>
    <scope>NUCLEOTIDE SEQUENCE</scope>
    <source>
        <strain evidence="9">CBHHK182m</strain>
    </source>
</reference>
<evidence type="ECO:0000256" key="4">
    <source>
        <dbReference type="ARBA" id="ARBA00022833"/>
    </source>
</evidence>
<feature type="compositionally biased region" description="Polar residues" evidence="7">
    <location>
        <begin position="21"/>
        <end position="32"/>
    </location>
</feature>
<dbReference type="Pfam" id="PF00320">
    <property type="entry name" value="GATA"/>
    <property type="match status" value="2"/>
</dbReference>
<dbReference type="GO" id="GO:0045944">
    <property type="term" value="P:positive regulation of transcription by RNA polymerase II"/>
    <property type="evidence" value="ECO:0007669"/>
    <property type="project" value="TreeGrafter"/>
</dbReference>
<comment type="caution">
    <text evidence="9">The sequence shown here is derived from an EMBL/GenBank/DDBJ whole genome shotgun (WGS) entry which is preliminary data.</text>
</comment>
<feature type="region of interest" description="Disordered" evidence="7">
    <location>
        <begin position="207"/>
        <end position="257"/>
    </location>
</feature>
<feature type="domain" description="GATA-type" evidence="8">
    <location>
        <begin position="335"/>
        <end position="386"/>
    </location>
</feature>
<evidence type="ECO:0000256" key="3">
    <source>
        <dbReference type="ARBA" id="ARBA00022771"/>
    </source>
</evidence>
<dbReference type="SMART" id="SM00401">
    <property type="entry name" value="ZnF_GATA"/>
    <property type="match status" value="2"/>
</dbReference>
<dbReference type="Proteomes" id="UP001215598">
    <property type="component" value="Unassembled WGS sequence"/>
</dbReference>
<dbReference type="InterPro" id="IPR039355">
    <property type="entry name" value="Transcription_factor_GATA"/>
</dbReference>
<evidence type="ECO:0000256" key="6">
    <source>
        <dbReference type="PROSITE-ProRule" id="PRU00094"/>
    </source>
</evidence>
<keyword evidence="3 6" id="KW-0863">Zinc-finger</keyword>
<feature type="compositionally biased region" description="Low complexity" evidence="7">
    <location>
        <begin position="9"/>
        <end position="20"/>
    </location>
</feature>